<accession>A0A7M1RRJ5</accession>
<reference evidence="1 2" key="1">
    <citation type="submission" date="2020-07" db="EMBL/GenBank/DDBJ databases">
        <title>Taxonomic proposal: Crassvirales, a new order of highly abundant and diverse bacterial viruses.</title>
        <authorList>
            <person name="Shkoporov A.N."/>
            <person name="Stockdale S.R."/>
            <person name="Guerin E."/>
            <person name="Ross R.P."/>
            <person name="Hill C."/>
        </authorList>
    </citation>
    <scope>NUCLEOTIDE SEQUENCE [LARGE SCALE GENOMIC DNA]</scope>
</reference>
<protein>
    <submittedName>
        <fullName evidence="1">Uncharacterized protein</fullName>
    </submittedName>
</protein>
<dbReference type="Proteomes" id="UP000594117">
    <property type="component" value="Segment"/>
</dbReference>
<evidence type="ECO:0000313" key="2">
    <source>
        <dbReference type="Proteomes" id="UP000594117"/>
    </source>
</evidence>
<dbReference type="EMBL" id="MT774399">
    <property type="protein sequence ID" value="QOR57065.1"/>
    <property type="molecule type" value="Genomic_DNA"/>
</dbReference>
<proteinExistence type="predicted"/>
<organism evidence="1 2">
    <name type="scientific">uncultured phage cr109_1</name>
    <dbReference type="NCBI Taxonomy" id="2772083"/>
    <lineage>
        <taxon>Viruses</taxon>
        <taxon>Duplodnaviria</taxon>
        <taxon>Heunggongvirae</taxon>
        <taxon>Uroviricota</taxon>
        <taxon>Caudoviricetes</taxon>
        <taxon>Crassvirales</taxon>
        <taxon>Suoliviridae</taxon>
        <taxon>Loutivirinae</taxon>
        <taxon>Buchavirus</taxon>
        <taxon>Buchavirus splanchnicus</taxon>
    </lineage>
</organism>
<dbReference type="KEGG" id="vg:65130991"/>
<evidence type="ECO:0000313" key="1">
    <source>
        <dbReference type="EMBL" id="QOR57065.1"/>
    </source>
</evidence>
<name>A0A7M1RRJ5_9CAUD</name>
<dbReference type="GeneID" id="65130991"/>
<sequence length="39" mass="4429">MKTKEQIEAKIARSKARVEARNAYKVTARTTETSQNCIC</sequence>
<dbReference type="RefSeq" id="YP_010112517.1">
    <property type="nucleotide sequence ID" value="NC_055892.1"/>
</dbReference>
<keyword evidence="2" id="KW-1185">Reference proteome</keyword>